<dbReference type="PANTHER" id="PTHR31147">
    <property type="entry name" value="ACYL TRANSFERASE 4"/>
    <property type="match status" value="1"/>
</dbReference>
<evidence type="ECO:0000256" key="1">
    <source>
        <dbReference type="ARBA" id="ARBA00009861"/>
    </source>
</evidence>
<dbReference type="InterPro" id="IPR050898">
    <property type="entry name" value="Plant_acyltransferase"/>
</dbReference>
<evidence type="ECO:0008006" key="5">
    <source>
        <dbReference type="Google" id="ProtNLM"/>
    </source>
</evidence>
<accession>A0AAN9SIE4</accession>
<comment type="similarity">
    <text evidence="1">Belongs to the plant acyltransferase family.</text>
</comment>
<evidence type="ECO:0000313" key="4">
    <source>
        <dbReference type="Proteomes" id="UP001386955"/>
    </source>
</evidence>
<keyword evidence="2" id="KW-0808">Transferase</keyword>
<evidence type="ECO:0000313" key="3">
    <source>
        <dbReference type="EMBL" id="KAK7397278.1"/>
    </source>
</evidence>
<dbReference type="PANTHER" id="PTHR31147:SF66">
    <property type="entry name" value="OS05G0315700 PROTEIN"/>
    <property type="match status" value="1"/>
</dbReference>
<comment type="caution">
    <text evidence="3">The sequence shown here is derived from an EMBL/GenBank/DDBJ whole genome shotgun (WGS) entry which is preliminary data.</text>
</comment>
<dbReference type="EMBL" id="JAYMYS010000004">
    <property type="protein sequence ID" value="KAK7397278.1"/>
    <property type="molecule type" value="Genomic_DNA"/>
</dbReference>
<dbReference type="SUPFAM" id="SSF52777">
    <property type="entry name" value="CoA-dependent acyltransferases"/>
    <property type="match status" value="1"/>
</dbReference>
<dbReference type="Proteomes" id="UP001386955">
    <property type="component" value="Unassembled WGS sequence"/>
</dbReference>
<gene>
    <name evidence="3" type="ORF">VNO78_18445</name>
</gene>
<dbReference type="Gene3D" id="3.30.559.10">
    <property type="entry name" value="Chloramphenicol acetyltransferase-like domain"/>
    <property type="match status" value="1"/>
</dbReference>
<evidence type="ECO:0000256" key="2">
    <source>
        <dbReference type="ARBA" id="ARBA00022679"/>
    </source>
</evidence>
<dbReference type="GO" id="GO:0016740">
    <property type="term" value="F:transferase activity"/>
    <property type="evidence" value="ECO:0007669"/>
    <property type="project" value="UniProtKB-KW"/>
</dbReference>
<protein>
    <recommendedName>
        <fullName evidence="5">Benzyl alcohol O-benzoyltransferase</fullName>
    </recommendedName>
</protein>
<dbReference type="AlphaFoldDB" id="A0AAN9SIE4"/>
<dbReference type="InterPro" id="IPR023213">
    <property type="entry name" value="CAT-like_dom_sf"/>
</dbReference>
<keyword evidence="4" id="KW-1185">Reference proteome</keyword>
<organism evidence="3 4">
    <name type="scientific">Psophocarpus tetragonolobus</name>
    <name type="common">Winged bean</name>
    <name type="synonym">Dolichos tetragonolobus</name>
    <dbReference type="NCBI Taxonomy" id="3891"/>
    <lineage>
        <taxon>Eukaryota</taxon>
        <taxon>Viridiplantae</taxon>
        <taxon>Streptophyta</taxon>
        <taxon>Embryophyta</taxon>
        <taxon>Tracheophyta</taxon>
        <taxon>Spermatophyta</taxon>
        <taxon>Magnoliopsida</taxon>
        <taxon>eudicotyledons</taxon>
        <taxon>Gunneridae</taxon>
        <taxon>Pentapetalae</taxon>
        <taxon>rosids</taxon>
        <taxon>fabids</taxon>
        <taxon>Fabales</taxon>
        <taxon>Fabaceae</taxon>
        <taxon>Papilionoideae</taxon>
        <taxon>50 kb inversion clade</taxon>
        <taxon>NPAAA clade</taxon>
        <taxon>indigoferoid/millettioid clade</taxon>
        <taxon>Phaseoleae</taxon>
        <taxon>Psophocarpus</taxon>
    </lineage>
</organism>
<dbReference type="Pfam" id="PF02458">
    <property type="entry name" value="Transferase"/>
    <property type="match status" value="1"/>
</dbReference>
<name>A0AAN9SIE4_PSOTE</name>
<proteinExistence type="inferred from homology"/>
<sequence>MAGKDPVEVLRKALAQTLVVYYPFAGRLREGPERKLMVDCNGEGVVFVEADADVTLNHFGHNLQPPFPCFRQLLYHFPASQQITNTPLLLVQVTRLKCGGFILAVGVNHAMCDGAGLSQFMKAWAKMAGGATKPSISPVSNRELLMARDPPRITHEHREYEQVE</sequence>
<reference evidence="3 4" key="1">
    <citation type="submission" date="2024-01" db="EMBL/GenBank/DDBJ databases">
        <title>The genomes of 5 underutilized Papilionoideae crops provide insights into root nodulation and disease resistanc.</title>
        <authorList>
            <person name="Jiang F."/>
        </authorList>
    </citation>
    <scope>NUCLEOTIDE SEQUENCE [LARGE SCALE GENOMIC DNA]</scope>
    <source>
        <strain evidence="3">DUOXIRENSHENG_FW03</strain>
        <tissue evidence="3">Leaves</tissue>
    </source>
</reference>